<feature type="compositionally biased region" description="Polar residues" evidence="1">
    <location>
        <begin position="289"/>
        <end position="305"/>
    </location>
</feature>
<feature type="domain" description="YMC020W-like alpha/beta hydrolase" evidence="2">
    <location>
        <begin position="1162"/>
        <end position="1296"/>
    </location>
</feature>
<feature type="compositionally biased region" description="Low complexity" evidence="1">
    <location>
        <begin position="44"/>
        <end position="58"/>
    </location>
</feature>
<feature type="compositionally biased region" description="Low complexity" evidence="1">
    <location>
        <begin position="704"/>
        <end position="722"/>
    </location>
</feature>
<reference evidence="4" key="1">
    <citation type="submission" date="2024-06" db="EMBL/GenBank/DDBJ databases">
        <title>Multi-omics analyses provide insights into the biosynthesis of the anticancer antibiotic pleurotin in Hohenbuehelia grisea.</title>
        <authorList>
            <person name="Weaver J.A."/>
            <person name="Alberti F."/>
        </authorList>
    </citation>
    <scope>NUCLEOTIDE SEQUENCE [LARGE SCALE GENOMIC DNA]</scope>
    <source>
        <strain evidence="4">T-177</strain>
    </source>
</reference>
<feature type="compositionally biased region" description="Basic and acidic residues" evidence="1">
    <location>
        <begin position="331"/>
        <end position="340"/>
    </location>
</feature>
<dbReference type="PANTHER" id="PTHR47349">
    <property type="entry name" value="CHROMOSOME 8, WHOLE GENOME SHOTGUN SEQUENCE"/>
    <property type="match status" value="1"/>
</dbReference>
<evidence type="ECO:0000313" key="3">
    <source>
        <dbReference type="EMBL" id="KAL0953078.1"/>
    </source>
</evidence>
<evidence type="ECO:0000256" key="1">
    <source>
        <dbReference type="SAM" id="MobiDB-lite"/>
    </source>
</evidence>
<feature type="compositionally biased region" description="Low complexity" evidence="1">
    <location>
        <begin position="342"/>
        <end position="357"/>
    </location>
</feature>
<dbReference type="PANTHER" id="PTHR47349:SF1">
    <property type="entry name" value="AER328WP"/>
    <property type="match status" value="1"/>
</dbReference>
<gene>
    <name evidence="3" type="ORF">HGRIS_007278</name>
</gene>
<feature type="region of interest" description="Disordered" evidence="1">
    <location>
        <begin position="952"/>
        <end position="1067"/>
    </location>
</feature>
<name>A0ABR3JCC9_9AGAR</name>
<feature type="compositionally biased region" description="Basic residues" evidence="1">
    <location>
        <begin position="1"/>
        <end position="12"/>
    </location>
</feature>
<dbReference type="EMBL" id="JASNQZ010000010">
    <property type="protein sequence ID" value="KAL0953078.1"/>
    <property type="molecule type" value="Genomic_DNA"/>
</dbReference>
<feature type="compositionally biased region" description="Pro residues" evidence="1">
    <location>
        <begin position="358"/>
        <end position="373"/>
    </location>
</feature>
<feature type="compositionally biased region" description="Polar residues" evidence="1">
    <location>
        <begin position="556"/>
        <end position="575"/>
    </location>
</feature>
<feature type="region of interest" description="Disordered" evidence="1">
    <location>
        <begin position="691"/>
        <end position="853"/>
    </location>
</feature>
<feature type="compositionally biased region" description="Pro residues" evidence="1">
    <location>
        <begin position="973"/>
        <end position="985"/>
    </location>
</feature>
<accession>A0ABR3JCC9</accession>
<feature type="compositionally biased region" description="Basic and acidic residues" evidence="1">
    <location>
        <begin position="885"/>
        <end position="908"/>
    </location>
</feature>
<protein>
    <recommendedName>
        <fullName evidence="2">YMC020W-like alpha/beta hydrolase domain-containing protein</fullName>
    </recommendedName>
</protein>
<sequence length="1567" mass="166125">MSSSRRSSRSTRSRIPPVWRPVSASNKVPPPSISFVVAEPEQGAPLASAASQLPASASDDVPTIRGRPLRKESSSSTSMASPTSDSSLDDNQSTISMPANSQHLHPEHHDILRASTLPIQPIHSVPHSPQFSGVTKDIPRSPSSWFGSISRAKGKQKATELKDPFLVAQVSPANSLPTPPASGDVIDSTPSLKVPDSAQVSFPDAVESRTEGSRTNSMHLLAASSSTPQLSSTLHPELHPSTLDVSQDSASTLPTAAASSAPTSPIPPELAPPAHKRASWFGFARAKSSAPTDSSNKSGTLTNANERVPITNATAPVEVTTELVTSTDSQPELHHPREEGFLSSSASDSLPPSTAPSTHPPPSVPTPGLPTPPARGSWFVALTRPKSPSPVAANPNTEDAQLRPPNILSAPEAQPDLPRVSVSESAPGIIATAAEASVSTATNGEPTSFPVPPVVQFIPSTPIDGPQMSASAEALLAHALAPVQRSPPQPIAEPTKKKSWFSPRSSPTVSSPLSSPKAQGSVGSAVLANPSAAAHVGVSLRRSDTRPEKQRHLSHASVSSIYSIDQDTPVPSSDPGTPPMISPPEVVSKDSVISGELGVDPGDGKGTGQATVRRRVSSLNPSTSRFSLSLPLLGRSKTPLETAILAADSAVNHAAGVDQVTASTSEQIQTTTTTSSDTTVRTVATQVATVSSTQNAVSTHDTRSAPSSQIQAPAASSQNASATRTSKTDAKADGLVDDPTATSSTWWDYLGWTSANKPDAPEDAPQDPQDPGSAHALGATPGPGNTSTPVDPATASAPASTSETTSAPPTAHTHDAGQENGHASANPGPDAATVARGVPERAPSIRSAQSQASSAWYTPWSWYTAAAAVTVTAGSVTSEDGNDISADKGMTESERVKEEALARPETAPREVVVPTPQREETNPIEDTISANRSGWASFFSSKALTVKRIEAKKEEQGMEVMDIDDEESVEAKPLPPAAPPTPPDSPDQKVRKGSSDTPKESSKGTSKGSSKPAPPLTISDSVKRETSKSVPSNANPKQRKSASPAPSKRSGTSTPLRTPPPPNLVLPTWQHTFHTAPRNLVPAPPPSTLSRTLKLVSGVLFNTDAGKAKQKGKDRSNGKGKARVMEKEMEEWSKTLPRAWDVLEDSMGSTGRVELEPDVLRGCRRVVVIGIHGWFPSAVMRSVLGEPTGTSGKFVSMMVQALDEFQEQHNVHLEKITKIPLEGEGTIDRRVEKLYSSLLANQEWMDDLHAADAIFVATHSQGSIVSTHVLDRLIRDDHIRTTRSLARIPTMDGVSVPDVSPKLRPQRVCCLALCGIHLGPLRYLSTSSMFQPYIQYFESTAARELFEFQNTENAVSQAYVKALQNVVDHGTKMVYVASLNDQVVPIYSGLFTSASHPLILRALYIDGDAYHSSDFLSNLLVLLLRIMNAGLSESGLLTHLSEATAGSLNGVGHSTAYEELATFSLAVKYLFLTNDGLEDPPPLHVEPFNANTEQNDYEIPWSLRDLIADERVYHLFRREISELRDAFRDWHPKTTVLRDIKKKLQPIQKLPSAASALASGSPSVSKL</sequence>
<feature type="domain" description="YMC020W-like alpha/beta hydrolase" evidence="2">
    <location>
        <begin position="1306"/>
        <end position="1509"/>
    </location>
</feature>
<dbReference type="Proteomes" id="UP001556367">
    <property type="component" value="Unassembled WGS sequence"/>
</dbReference>
<feature type="compositionally biased region" description="Low complexity" evidence="1">
    <location>
        <begin position="786"/>
        <end position="811"/>
    </location>
</feature>
<feature type="compositionally biased region" description="Polar residues" evidence="1">
    <location>
        <begin position="213"/>
        <end position="234"/>
    </location>
</feature>
<evidence type="ECO:0000259" key="2">
    <source>
        <dbReference type="Pfam" id="PF26147"/>
    </source>
</evidence>
<feature type="compositionally biased region" description="Low complexity" evidence="1">
    <location>
        <begin position="249"/>
        <end position="263"/>
    </location>
</feature>
<feature type="compositionally biased region" description="Low complexity" evidence="1">
    <location>
        <begin position="500"/>
        <end position="516"/>
    </location>
</feature>
<feature type="region of interest" description="Disordered" evidence="1">
    <location>
        <begin position="1"/>
        <end position="424"/>
    </location>
</feature>
<dbReference type="Pfam" id="PF26147">
    <property type="entry name" value="AB_HYDROLASE_YMC0-YMC35"/>
    <property type="match status" value="2"/>
</dbReference>
<organism evidence="3 4">
    <name type="scientific">Hohenbuehelia grisea</name>
    <dbReference type="NCBI Taxonomy" id="104357"/>
    <lineage>
        <taxon>Eukaryota</taxon>
        <taxon>Fungi</taxon>
        <taxon>Dikarya</taxon>
        <taxon>Basidiomycota</taxon>
        <taxon>Agaricomycotina</taxon>
        <taxon>Agaricomycetes</taxon>
        <taxon>Agaricomycetidae</taxon>
        <taxon>Agaricales</taxon>
        <taxon>Pleurotineae</taxon>
        <taxon>Pleurotaceae</taxon>
        <taxon>Hohenbuehelia</taxon>
    </lineage>
</organism>
<feature type="compositionally biased region" description="Low complexity" evidence="1">
    <location>
        <begin position="74"/>
        <end position="86"/>
    </location>
</feature>
<feature type="compositionally biased region" description="Basic and acidic residues" evidence="1">
    <location>
        <begin position="541"/>
        <end position="551"/>
    </location>
</feature>
<feature type="region of interest" description="Disordered" evidence="1">
    <location>
        <begin position="875"/>
        <end position="929"/>
    </location>
</feature>
<dbReference type="InterPro" id="IPR058934">
    <property type="entry name" value="YMC020W-like"/>
</dbReference>
<feature type="region of interest" description="Disordered" evidence="1">
    <location>
        <begin position="594"/>
        <end position="618"/>
    </location>
</feature>
<feature type="region of interest" description="Disordered" evidence="1">
    <location>
        <begin position="480"/>
        <end position="582"/>
    </location>
</feature>
<comment type="caution">
    <text evidence="3">The sequence shown here is derived from an EMBL/GenBank/DDBJ whole genome shotgun (WGS) entry which is preliminary data.</text>
</comment>
<proteinExistence type="predicted"/>
<keyword evidence="4" id="KW-1185">Reference proteome</keyword>
<dbReference type="InterPro" id="IPR058933">
    <property type="entry name" value="YMC020W-like_ab_hydrolase"/>
</dbReference>
<feature type="compositionally biased region" description="Basic and acidic residues" evidence="1">
    <location>
        <begin position="986"/>
        <end position="1002"/>
    </location>
</feature>
<feature type="compositionally biased region" description="Polar residues" evidence="1">
    <location>
        <begin position="89"/>
        <end position="103"/>
    </location>
</feature>
<evidence type="ECO:0000313" key="4">
    <source>
        <dbReference type="Proteomes" id="UP001556367"/>
    </source>
</evidence>